<keyword evidence="4" id="KW-0808">Transferase</keyword>
<dbReference type="EMBL" id="UINC01026173">
    <property type="protein sequence ID" value="SVB03140.1"/>
    <property type="molecule type" value="Genomic_DNA"/>
</dbReference>
<evidence type="ECO:0000256" key="7">
    <source>
        <dbReference type="ARBA" id="ARBA00022840"/>
    </source>
</evidence>
<evidence type="ECO:0000313" key="10">
    <source>
        <dbReference type="EMBL" id="SVB03140.1"/>
    </source>
</evidence>
<accession>A0A382ANL1</accession>
<evidence type="ECO:0000256" key="2">
    <source>
        <dbReference type="ARBA" id="ARBA00005842"/>
    </source>
</evidence>
<evidence type="ECO:0000256" key="1">
    <source>
        <dbReference type="ARBA" id="ARBA00001946"/>
    </source>
</evidence>
<evidence type="ECO:0000256" key="5">
    <source>
        <dbReference type="ARBA" id="ARBA00022694"/>
    </source>
</evidence>
<organism evidence="10">
    <name type="scientific">marine metagenome</name>
    <dbReference type="NCBI Taxonomy" id="408172"/>
    <lineage>
        <taxon>unclassified sequences</taxon>
        <taxon>metagenomes</taxon>
        <taxon>ecological metagenomes</taxon>
    </lineage>
</organism>
<keyword evidence="5" id="KW-0819">tRNA processing</keyword>
<dbReference type="Gene3D" id="3.40.50.300">
    <property type="entry name" value="P-loop containing nucleotide triphosphate hydrolases"/>
    <property type="match status" value="1"/>
</dbReference>
<name>A0A382ANL1_9ZZZZ</name>
<dbReference type="GO" id="GO:0052381">
    <property type="term" value="F:tRNA dimethylallyltransferase activity"/>
    <property type="evidence" value="ECO:0007669"/>
    <property type="project" value="UniProtKB-EC"/>
</dbReference>
<dbReference type="PANTHER" id="PTHR11088:SF60">
    <property type="entry name" value="TRNA DIMETHYLALLYLTRANSFERASE"/>
    <property type="match status" value="1"/>
</dbReference>
<evidence type="ECO:0000256" key="4">
    <source>
        <dbReference type="ARBA" id="ARBA00022679"/>
    </source>
</evidence>
<comment type="catalytic activity">
    <reaction evidence="9">
        <text>adenosine(37) in tRNA + dimethylallyl diphosphate = N(6)-dimethylallyladenosine(37) in tRNA + diphosphate</text>
        <dbReference type="Rhea" id="RHEA:26482"/>
        <dbReference type="Rhea" id="RHEA-COMP:10162"/>
        <dbReference type="Rhea" id="RHEA-COMP:10375"/>
        <dbReference type="ChEBI" id="CHEBI:33019"/>
        <dbReference type="ChEBI" id="CHEBI:57623"/>
        <dbReference type="ChEBI" id="CHEBI:74411"/>
        <dbReference type="ChEBI" id="CHEBI:74415"/>
        <dbReference type="EC" id="2.5.1.75"/>
    </reaction>
</comment>
<comment type="cofactor">
    <cofactor evidence="1">
        <name>Mg(2+)</name>
        <dbReference type="ChEBI" id="CHEBI:18420"/>
    </cofactor>
</comment>
<reference evidence="10" key="1">
    <citation type="submission" date="2018-05" db="EMBL/GenBank/DDBJ databases">
        <authorList>
            <person name="Lanie J.A."/>
            <person name="Ng W.-L."/>
            <person name="Kazmierczak K.M."/>
            <person name="Andrzejewski T.M."/>
            <person name="Davidsen T.M."/>
            <person name="Wayne K.J."/>
            <person name="Tettelin H."/>
            <person name="Glass J.I."/>
            <person name="Rusch D."/>
            <person name="Podicherti R."/>
            <person name="Tsui H.-C.T."/>
            <person name="Winkler M.E."/>
        </authorList>
    </citation>
    <scope>NUCLEOTIDE SEQUENCE</scope>
</reference>
<sequence length="291" mass="32850">MPIEIISMDSRQVYRSMDIGTDKVCAADRERVPHHGLDLVTPGERYSAGRFAREARVWIKEIHERSRVPVLAGGTGFFLRAILDPIFSEPPLDPERLKELRAWLRLQSRDLLERWVAHLDPHRAPLAIEGGPQRMGRTIEVALLSGQTLSWWHKASVPEASGLQGLVILLGLQRSEMDERIEDRVCRMIERGLLEEVQGLVDAGYGDEAPGMTGTGYREIAAYIRGEQSLDQAVEEIRRNTRRYSRRQLTWFRNQLPDSTIHVDATLPLQEQVDLVMAAWNAAGGSRANGS</sequence>
<evidence type="ECO:0000256" key="3">
    <source>
        <dbReference type="ARBA" id="ARBA00012665"/>
    </source>
</evidence>
<dbReference type="InterPro" id="IPR018022">
    <property type="entry name" value="IPT"/>
</dbReference>
<dbReference type="GO" id="GO:0006400">
    <property type="term" value="P:tRNA modification"/>
    <property type="evidence" value="ECO:0007669"/>
    <property type="project" value="TreeGrafter"/>
</dbReference>
<dbReference type="EC" id="2.5.1.75" evidence="3"/>
<dbReference type="Pfam" id="PF01715">
    <property type="entry name" value="IPPT"/>
    <property type="match status" value="1"/>
</dbReference>
<dbReference type="Gene3D" id="1.10.20.140">
    <property type="match status" value="1"/>
</dbReference>
<dbReference type="NCBIfam" id="TIGR00174">
    <property type="entry name" value="miaA"/>
    <property type="match status" value="1"/>
</dbReference>
<evidence type="ECO:0000256" key="8">
    <source>
        <dbReference type="ARBA" id="ARBA00022842"/>
    </source>
</evidence>
<evidence type="ECO:0000256" key="9">
    <source>
        <dbReference type="ARBA" id="ARBA00049563"/>
    </source>
</evidence>
<keyword evidence="8" id="KW-0460">Magnesium</keyword>
<comment type="similarity">
    <text evidence="2">Belongs to the IPP transferase family.</text>
</comment>
<dbReference type="InterPro" id="IPR027417">
    <property type="entry name" value="P-loop_NTPase"/>
</dbReference>
<keyword evidence="6" id="KW-0547">Nucleotide-binding</keyword>
<protein>
    <recommendedName>
        <fullName evidence="3">tRNA dimethylallyltransferase</fullName>
        <ecNumber evidence="3">2.5.1.75</ecNumber>
    </recommendedName>
</protein>
<dbReference type="HAMAP" id="MF_00185">
    <property type="entry name" value="IPP_trans"/>
    <property type="match status" value="1"/>
</dbReference>
<dbReference type="GO" id="GO:0005524">
    <property type="term" value="F:ATP binding"/>
    <property type="evidence" value="ECO:0007669"/>
    <property type="project" value="UniProtKB-KW"/>
</dbReference>
<dbReference type="InterPro" id="IPR039657">
    <property type="entry name" value="Dimethylallyltransferase"/>
</dbReference>
<dbReference type="SUPFAM" id="SSF52540">
    <property type="entry name" value="P-loop containing nucleoside triphosphate hydrolases"/>
    <property type="match status" value="1"/>
</dbReference>
<proteinExistence type="inferred from homology"/>
<keyword evidence="7" id="KW-0067">ATP-binding</keyword>
<dbReference type="AlphaFoldDB" id="A0A382ANL1"/>
<gene>
    <name evidence="10" type="ORF">METZ01_LOCUS155994</name>
</gene>
<evidence type="ECO:0000256" key="6">
    <source>
        <dbReference type="ARBA" id="ARBA00022741"/>
    </source>
</evidence>
<dbReference type="PANTHER" id="PTHR11088">
    <property type="entry name" value="TRNA DIMETHYLALLYLTRANSFERASE"/>
    <property type="match status" value="1"/>
</dbReference>